<evidence type="ECO:0000259" key="1">
    <source>
        <dbReference type="PROSITE" id="PS50804"/>
    </source>
</evidence>
<organism evidence="2 3">
    <name type="scientific">Pelusios castaneus</name>
    <name type="common">West African mud turtle</name>
    <dbReference type="NCBI Taxonomy" id="367368"/>
    <lineage>
        <taxon>Eukaryota</taxon>
        <taxon>Metazoa</taxon>
        <taxon>Chordata</taxon>
        <taxon>Craniata</taxon>
        <taxon>Vertebrata</taxon>
        <taxon>Euteleostomi</taxon>
        <taxon>Archelosauria</taxon>
        <taxon>Testudinata</taxon>
        <taxon>Testudines</taxon>
        <taxon>Pleurodira</taxon>
        <taxon>Pelomedusidae</taxon>
        <taxon>Pelusios</taxon>
    </lineage>
</organism>
<evidence type="ECO:0000313" key="3">
    <source>
        <dbReference type="Proteomes" id="UP000694393"/>
    </source>
</evidence>
<dbReference type="Pfam" id="PF02023">
    <property type="entry name" value="SCAN"/>
    <property type="match status" value="1"/>
</dbReference>
<dbReference type="Gene3D" id="1.10.4020.10">
    <property type="entry name" value="DNA breaking-rejoining enzymes"/>
    <property type="match status" value="1"/>
</dbReference>
<name>A0A8C8R882_9SAUR</name>
<dbReference type="InterPro" id="IPR038269">
    <property type="entry name" value="SCAN_sf"/>
</dbReference>
<protein>
    <recommendedName>
        <fullName evidence="1">SCAN box domain-containing protein</fullName>
    </recommendedName>
</protein>
<dbReference type="PANTHER" id="PTHR46888:SF15">
    <property type="entry name" value="ZINC FINGER AND SCAN DOMAIN-CONTAINING PROTEIN 12-LIKE"/>
    <property type="match status" value="1"/>
</dbReference>
<reference evidence="2" key="2">
    <citation type="submission" date="2025-09" db="UniProtKB">
        <authorList>
            <consortium name="Ensembl"/>
        </authorList>
    </citation>
    <scope>IDENTIFICATION</scope>
</reference>
<dbReference type="InterPro" id="IPR003309">
    <property type="entry name" value="SCAN_dom"/>
</dbReference>
<accession>A0A8C8R882</accession>
<dbReference type="Proteomes" id="UP000694393">
    <property type="component" value="Unplaced"/>
</dbReference>
<dbReference type="SUPFAM" id="SSF47353">
    <property type="entry name" value="Retrovirus capsid dimerization domain-like"/>
    <property type="match status" value="1"/>
</dbReference>
<feature type="domain" description="SCAN box" evidence="1">
    <location>
        <begin position="146"/>
        <end position="211"/>
    </location>
</feature>
<dbReference type="Ensembl" id="ENSPCET00000001715.1">
    <property type="protein sequence ID" value="ENSPCEP00000001653.1"/>
    <property type="gene ID" value="ENSPCEG00000001407.1"/>
</dbReference>
<dbReference type="AlphaFoldDB" id="A0A8C8R882"/>
<evidence type="ECO:0000313" key="2">
    <source>
        <dbReference type="Ensembl" id="ENSPCEP00000001653.1"/>
    </source>
</evidence>
<reference evidence="2" key="1">
    <citation type="submission" date="2025-08" db="UniProtKB">
        <authorList>
            <consortium name="Ensembl"/>
        </authorList>
    </citation>
    <scope>IDENTIFICATION</scope>
</reference>
<dbReference type="PROSITE" id="PS50804">
    <property type="entry name" value="SCAN_BOX"/>
    <property type="match status" value="1"/>
</dbReference>
<proteinExistence type="predicted"/>
<sequence>MENVVKALIQATAAQREATRTQAAAQQEAVQLQQETNRLLISQAAQDRTMVQEVLGQLKAMMERGCGHEGVWTIRASSCLQKMTPGDDVEAYLLDFERAALREAWPQDQWASILAPFLCGEAQKAYYDMAAEAAADYLQLKAEILRFHEWQYQVEVAPRSQLFDLIHLAQKWLRPEAHNPEKMLELLVIDRYTRGLPPDLRAWFMSRNSTSIRS</sequence>
<keyword evidence="3" id="KW-1185">Reference proteome</keyword>
<dbReference type="PANTHER" id="PTHR46888">
    <property type="entry name" value="ZINC KNUCKLE DOMAINCONTAINING PROTEIN-RELATED"/>
    <property type="match status" value="1"/>
</dbReference>